<dbReference type="EMBL" id="JACCJB010000007">
    <property type="protein sequence ID" value="KAF6225846.1"/>
    <property type="molecule type" value="Genomic_DNA"/>
</dbReference>
<dbReference type="Proteomes" id="UP000593566">
    <property type="component" value="Unassembled WGS sequence"/>
</dbReference>
<dbReference type="GeneID" id="59338243"/>
<dbReference type="PANTHER" id="PTHR33119:SF1">
    <property type="entry name" value="FE2OG DIOXYGENASE DOMAIN-CONTAINING PROTEIN"/>
    <property type="match status" value="1"/>
</dbReference>
<keyword evidence="4" id="KW-1185">Reference proteome</keyword>
<evidence type="ECO:0000259" key="2">
    <source>
        <dbReference type="Pfam" id="PF21666"/>
    </source>
</evidence>
<protein>
    <submittedName>
        <fullName evidence="3">Uncharacterized protein</fullName>
    </submittedName>
</protein>
<name>A0A8H6FF57_9LECA</name>
<dbReference type="RefSeq" id="XP_037154555.1">
    <property type="nucleotide sequence ID" value="XM_037300707.1"/>
</dbReference>
<comment type="caution">
    <text evidence="3">The sequence shown here is derived from an EMBL/GenBank/DDBJ whole genome shotgun (WGS) entry which is preliminary data.</text>
</comment>
<dbReference type="PANTHER" id="PTHR33119">
    <property type="entry name" value="IFI3P"/>
    <property type="match status" value="1"/>
</dbReference>
<evidence type="ECO:0000313" key="4">
    <source>
        <dbReference type="Proteomes" id="UP000593566"/>
    </source>
</evidence>
<proteinExistence type="predicted"/>
<evidence type="ECO:0000313" key="3">
    <source>
        <dbReference type="EMBL" id="KAF6225846.1"/>
    </source>
</evidence>
<dbReference type="InterPro" id="IPR049192">
    <property type="entry name" value="DUF4246_C"/>
</dbReference>
<dbReference type="InterPro" id="IPR025340">
    <property type="entry name" value="DUF4246"/>
</dbReference>
<gene>
    <name evidence="3" type="ORF">HO133_009848</name>
</gene>
<sequence length="555" mass="64760">MDLKIREFPFLPRPFEIADEPILICSTFCYTVRELTMLVLINELTDMPDWDRKIFDPDFTFEWKSAKVAFGKDVTRSMADWCVEEVKYYVRNFISTRFIPALDGGVLKSDDCVDASLRRDLQRAAAALRRDSTNSTSYSSHMILDIVDPYLYPFIFAQTKTLRDGTLTSNDCIPRYGEGEAVKRPSDEDCVQKGRPKYPNDHAWSNRFQWLPFDVQFEDRGETASRIASYINNVHPYTHRSLYHITENLIDSFLPLFNYTLIDLKASGWQNQRMHLAVLGRDPMIQREPDPFRPPEQRALDWLDRQGRYRDVIFVDLKKEFWNVGVQMVLQLQDINLTPEEPGYEGEPWHVQGQNNERICATAHYVYSTNNLSSSAPPTMSFRRRINPEEAGLARGYVFSPPYAPEIYGAEDGDAAIQHIGDVKLREGRTVVHPNIFQTRLNKFTLADASKPGHCRLLTLHLLDPNRRNMSTAMVPCQRRDWWAREIRQRSPRMRRLPTEVFDNIIGMVDGDPTSTEEAEKIRREFREEREEYRKQHTKSMEAYLGWDLRGFDDE</sequence>
<reference evidence="3 4" key="1">
    <citation type="journal article" date="2020" name="Genomics">
        <title>Complete, high-quality genomes from long-read metagenomic sequencing of two wolf lichen thalli reveals enigmatic genome architecture.</title>
        <authorList>
            <person name="McKenzie S.K."/>
            <person name="Walston R.F."/>
            <person name="Allen J.L."/>
        </authorList>
    </citation>
    <scope>NUCLEOTIDE SEQUENCE [LARGE SCALE GENOMIC DNA]</scope>
    <source>
        <strain evidence="3">WasteWater1</strain>
    </source>
</reference>
<feature type="domain" description="DUF4246" evidence="2">
    <location>
        <begin position="29"/>
        <end position="65"/>
    </location>
</feature>
<organism evidence="3 4">
    <name type="scientific">Letharia lupina</name>
    <dbReference type="NCBI Taxonomy" id="560253"/>
    <lineage>
        <taxon>Eukaryota</taxon>
        <taxon>Fungi</taxon>
        <taxon>Dikarya</taxon>
        <taxon>Ascomycota</taxon>
        <taxon>Pezizomycotina</taxon>
        <taxon>Lecanoromycetes</taxon>
        <taxon>OSLEUM clade</taxon>
        <taxon>Lecanoromycetidae</taxon>
        <taxon>Lecanorales</taxon>
        <taxon>Lecanorineae</taxon>
        <taxon>Parmeliaceae</taxon>
        <taxon>Letharia</taxon>
    </lineage>
</organism>
<dbReference type="InterPro" id="IPR049207">
    <property type="entry name" value="DUF4246_N"/>
</dbReference>
<accession>A0A8H6FF57</accession>
<dbReference type="Pfam" id="PF14033">
    <property type="entry name" value="DUF4246"/>
    <property type="match status" value="1"/>
</dbReference>
<feature type="domain" description="DUF4246" evidence="1">
    <location>
        <begin position="77"/>
        <end position="485"/>
    </location>
</feature>
<evidence type="ECO:0000259" key="1">
    <source>
        <dbReference type="Pfam" id="PF14033"/>
    </source>
</evidence>
<dbReference type="Pfam" id="PF21666">
    <property type="entry name" value="DUF4246_N"/>
    <property type="match status" value="1"/>
</dbReference>
<dbReference type="AlphaFoldDB" id="A0A8H6FF57"/>